<dbReference type="AlphaFoldDB" id="A0A6A6L7C4"/>
<feature type="region of interest" description="Disordered" evidence="1">
    <location>
        <begin position="30"/>
        <end position="65"/>
    </location>
</feature>
<dbReference type="EMBL" id="JAAGAX010000012">
    <property type="protein sequence ID" value="KAF2297291.1"/>
    <property type="molecule type" value="Genomic_DNA"/>
</dbReference>
<evidence type="ECO:0000313" key="3">
    <source>
        <dbReference type="Proteomes" id="UP000467840"/>
    </source>
</evidence>
<proteinExistence type="predicted"/>
<name>A0A6A6L7C4_HEVBR</name>
<feature type="compositionally biased region" description="Basic residues" evidence="1">
    <location>
        <begin position="37"/>
        <end position="47"/>
    </location>
</feature>
<accession>A0A6A6L7C4</accession>
<reference evidence="2 3" key="1">
    <citation type="journal article" date="2020" name="Mol. Plant">
        <title>The Chromosome-Based Rubber Tree Genome Provides New Insights into Spurge Genome Evolution and Rubber Biosynthesis.</title>
        <authorList>
            <person name="Liu J."/>
            <person name="Shi C."/>
            <person name="Shi C.C."/>
            <person name="Li W."/>
            <person name="Zhang Q.J."/>
            <person name="Zhang Y."/>
            <person name="Li K."/>
            <person name="Lu H.F."/>
            <person name="Shi C."/>
            <person name="Zhu S.T."/>
            <person name="Xiao Z.Y."/>
            <person name="Nan H."/>
            <person name="Yue Y."/>
            <person name="Zhu X.G."/>
            <person name="Wu Y."/>
            <person name="Hong X.N."/>
            <person name="Fan G.Y."/>
            <person name="Tong Y."/>
            <person name="Zhang D."/>
            <person name="Mao C.L."/>
            <person name="Liu Y.L."/>
            <person name="Hao S.J."/>
            <person name="Liu W.Q."/>
            <person name="Lv M.Q."/>
            <person name="Zhang H.B."/>
            <person name="Liu Y."/>
            <person name="Hu-Tang G.R."/>
            <person name="Wang J.P."/>
            <person name="Wang J.H."/>
            <person name="Sun Y.H."/>
            <person name="Ni S.B."/>
            <person name="Chen W.B."/>
            <person name="Zhang X.C."/>
            <person name="Jiao Y.N."/>
            <person name="Eichler E.E."/>
            <person name="Li G.H."/>
            <person name="Liu X."/>
            <person name="Gao L.Z."/>
        </authorList>
    </citation>
    <scope>NUCLEOTIDE SEQUENCE [LARGE SCALE GENOMIC DNA]</scope>
    <source>
        <strain evidence="3">cv. GT1</strain>
        <tissue evidence="2">Leaf</tissue>
    </source>
</reference>
<feature type="compositionally biased region" description="Basic and acidic residues" evidence="1">
    <location>
        <begin position="48"/>
        <end position="62"/>
    </location>
</feature>
<evidence type="ECO:0000313" key="2">
    <source>
        <dbReference type="EMBL" id="KAF2297291.1"/>
    </source>
</evidence>
<evidence type="ECO:0000256" key="1">
    <source>
        <dbReference type="SAM" id="MobiDB-lite"/>
    </source>
</evidence>
<dbReference type="Proteomes" id="UP000467840">
    <property type="component" value="Chromosome 18"/>
</dbReference>
<protein>
    <submittedName>
        <fullName evidence="2">Uncharacterized protein</fullName>
    </submittedName>
</protein>
<gene>
    <name evidence="2" type="ORF">GH714_020850</name>
</gene>
<sequence>MYGLKNGDRGASFSGFAGVMGVAKGQKEASHCWQHSTKAKRNYSKSKHSNEKLRKEASKSSSEESYMDLSNSYVPWSSTTIGNGSSSVQEDGELDGILGDVMPVNCNGLASSYQVPNLSSKLVDLHMENDAALGTLYSSIARNSSVFVGGEDMV</sequence>
<organism evidence="2 3">
    <name type="scientific">Hevea brasiliensis</name>
    <name type="common">Para rubber tree</name>
    <name type="synonym">Siphonia brasiliensis</name>
    <dbReference type="NCBI Taxonomy" id="3981"/>
    <lineage>
        <taxon>Eukaryota</taxon>
        <taxon>Viridiplantae</taxon>
        <taxon>Streptophyta</taxon>
        <taxon>Embryophyta</taxon>
        <taxon>Tracheophyta</taxon>
        <taxon>Spermatophyta</taxon>
        <taxon>Magnoliopsida</taxon>
        <taxon>eudicotyledons</taxon>
        <taxon>Gunneridae</taxon>
        <taxon>Pentapetalae</taxon>
        <taxon>rosids</taxon>
        <taxon>fabids</taxon>
        <taxon>Malpighiales</taxon>
        <taxon>Euphorbiaceae</taxon>
        <taxon>Crotonoideae</taxon>
        <taxon>Micrandreae</taxon>
        <taxon>Hevea</taxon>
    </lineage>
</organism>
<keyword evidence="3" id="KW-1185">Reference proteome</keyword>
<comment type="caution">
    <text evidence="2">The sequence shown here is derived from an EMBL/GenBank/DDBJ whole genome shotgun (WGS) entry which is preliminary data.</text>
</comment>